<dbReference type="Proteomes" id="UP001196870">
    <property type="component" value="Unassembled WGS sequence"/>
</dbReference>
<comment type="caution">
    <text evidence="6">The sequence shown here is derived from an EMBL/GenBank/DDBJ whole genome shotgun (WGS) entry which is preliminary data.</text>
</comment>
<reference evidence="7" key="1">
    <citation type="journal article" date="2021" name="Syst. Appl. Microbiol.">
        <title>Roseomonas hellenica sp. nov., isolated from roots of wild-growing Alkanna tinctoria.</title>
        <authorList>
            <person name="Rat A."/>
            <person name="Naranjo H.D."/>
            <person name="Lebbe L."/>
            <person name="Cnockaert M."/>
            <person name="Krigas N."/>
            <person name="Grigoriadou K."/>
            <person name="Maloupa E."/>
            <person name="Willems A."/>
        </authorList>
    </citation>
    <scope>NUCLEOTIDE SEQUENCE [LARGE SCALE GENOMIC DNA]</scope>
    <source>
        <strain evidence="7">LMG 31523</strain>
    </source>
</reference>
<protein>
    <recommendedName>
        <fullName evidence="2">precorrin-2 dehydrogenase</fullName>
        <ecNumber evidence="2">1.3.1.76</ecNumber>
    </recommendedName>
</protein>
<proteinExistence type="predicted"/>
<evidence type="ECO:0000256" key="1">
    <source>
        <dbReference type="ARBA" id="ARBA00005010"/>
    </source>
</evidence>
<dbReference type="InterPro" id="IPR028161">
    <property type="entry name" value="Met8-like"/>
</dbReference>
<keyword evidence="5" id="KW-0627">Porphyrin biosynthesis</keyword>
<dbReference type="InterPro" id="IPR006367">
    <property type="entry name" value="Sirohaem_synthase_N"/>
</dbReference>
<dbReference type="PANTHER" id="PTHR35330:SF1">
    <property type="entry name" value="SIROHEME BIOSYNTHESIS PROTEIN MET8"/>
    <property type="match status" value="1"/>
</dbReference>
<keyword evidence="7" id="KW-1185">Reference proteome</keyword>
<evidence type="ECO:0000313" key="7">
    <source>
        <dbReference type="Proteomes" id="UP001196870"/>
    </source>
</evidence>
<dbReference type="Pfam" id="PF13241">
    <property type="entry name" value="NAD_binding_7"/>
    <property type="match status" value="1"/>
</dbReference>
<accession>A0ABS5F552</accession>
<keyword evidence="4" id="KW-0520">NAD</keyword>
<evidence type="ECO:0000256" key="5">
    <source>
        <dbReference type="ARBA" id="ARBA00023244"/>
    </source>
</evidence>
<evidence type="ECO:0000256" key="2">
    <source>
        <dbReference type="ARBA" id="ARBA00012400"/>
    </source>
</evidence>
<dbReference type="EC" id="1.3.1.76" evidence="2"/>
<sequence length="170" mass="17964">MLPLVFLPTTPVLLVGEGPAFDKRRALLEAAGITRLTVLSTRPDAAALDAARLVFGAGLSRADSEWLAAEARARGTPVNIEDVPDLCDLHVPSIVRRGDLLLSVSTAGGAPTLAVALREWLEAQFGPEWAEHLAEVAALRTRLRAEGAKPSEVIAALRTHLAGAGWPPLT</sequence>
<dbReference type="EMBL" id="JAAGBB010000039">
    <property type="protein sequence ID" value="MBR0667698.1"/>
    <property type="molecule type" value="Genomic_DNA"/>
</dbReference>
<gene>
    <name evidence="6" type="ORF">GXW71_25305</name>
</gene>
<evidence type="ECO:0000256" key="3">
    <source>
        <dbReference type="ARBA" id="ARBA00023002"/>
    </source>
</evidence>
<evidence type="ECO:0000313" key="6">
    <source>
        <dbReference type="EMBL" id="MBR0667698.1"/>
    </source>
</evidence>
<dbReference type="Gene3D" id="3.30.160.110">
    <property type="entry name" value="Siroheme synthase, domain 2"/>
    <property type="match status" value="1"/>
</dbReference>
<dbReference type="SUPFAM" id="SSF75615">
    <property type="entry name" value="Siroheme synthase middle domains-like"/>
    <property type="match status" value="1"/>
</dbReference>
<name>A0ABS5F552_9PROT</name>
<dbReference type="Gene3D" id="3.40.50.720">
    <property type="entry name" value="NAD(P)-binding Rossmann-like Domain"/>
    <property type="match status" value="1"/>
</dbReference>
<dbReference type="PANTHER" id="PTHR35330">
    <property type="entry name" value="SIROHEME BIOSYNTHESIS PROTEIN MET8"/>
    <property type="match status" value="1"/>
</dbReference>
<dbReference type="NCBIfam" id="TIGR01470">
    <property type="entry name" value="cysG_Nterm"/>
    <property type="match status" value="1"/>
</dbReference>
<keyword evidence="3" id="KW-0560">Oxidoreductase</keyword>
<comment type="pathway">
    <text evidence="1">Porphyrin-containing compound metabolism; siroheme biosynthesis; sirohydrochlorin from precorrin-2: step 1/1.</text>
</comment>
<dbReference type="RefSeq" id="WP_211855476.1">
    <property type="nucleotide sequence ID" value="NZ_JAAGBB010000039.1"/>
</dbReference>
<evidence type="ECO:0000256" key="4">
    <source>
        <dbReference type="ARBA" id="ARBA00023027"/>
    </source>
</evidence>
<organism evidence="6 7">
    <name type="scientific">Plastoroseomonas hellenica</name>
    <dbReference type="NCBI Taxonomy" id="2687306"/>
    <lineage>
        <taxon>Bacteria</taxon>
        <taxon>Pseudomonadati</taxon>
        <taxon>Pseudomonadota</taxon>
        <taxon>Alphaproteobacteria</taxon>
        <taxon>Acetobacterales</taxon>
        <taxon>Acetobacteraceae</taxon>
        <taxon>Plastoroseomonas</taxon>
    </lineage>
</organism>